<comment type="caution">
    <text evidence="2">The sequence shown here is derived from an EMBL/GenBank/DDBJ whole genome shotgun (WGS) entry which is preliminary data.</text>
</comment>
<keyword evidence="1" id="KW-0812">Transmembrane</keyword>
<dbReference type="Proteomes" id="UP001156974">
    <property type="component" value="Unassembled WGS sequence"/>
</dbReference>
<feature type="transmembrane region" description="Helical" evidence="1">
    <location>
        <begin position="98"/>
        <end position="114"/>
    </location>
</feature>
<feature type="transmembrane region" description="Helical" evidence="1">
    <location>
        <begin position="66"/>
        <end position="86"/>
    </location>
</feature>
<evidence type="ECO:0000313" key="3">
    <source>
        <dbReference type="Proteomes" id="UP001156974"/>
    </source>
</evidence>
<keyword evidence="3" id="KW-1185">Reference proteome</keyword>
<evidence type="ECO:0000313" key="2">
    <source>
        <dbReference type="EMBL" id="MDI4668637.1"/>
    </source>
</evidence>
<reference evidence="2 3" key="1">
    <citation type="submission" date="2022-02" db="EMBL/GenBank/DDBJ databases">
        <title>Genome analysis of Beneficial Microorganisms for Coral consortium from Pocillopora damicornis.</title>
        <authorList>
            <person name="Rosado P.M."/>
            <person name="Cardoso P.M."/>
            <person name="Rosado J.G."/>
            <person name="Schultz J."/>
            <person name="Rocha U."/>
            <person name="Costa T.K."/>
            <person name="Peixoto R.S."/>
        </authorList>
    </citation>
    <scope>NUCLEOTIDE SEQUENCE [LARGE SCALE GENOMIC DNA]</scope>
    <source>
        <strain evidence="2 3">BMC5</strain>
    </source>
</reference>
<keyword evidence="1" id="KW-0472">Membrane</keyword>
<name>A0ABT6TYE5_9GAMM</name>
<feature type="transmembrane region" description="Helical" evidence="1">
    <location>
        <begin position="24"/>
        <end position="46"/>
    </location>
</feature>
<accession>A0ABT6TYE5</accession>
<dbReference type="RefSeq" id="WP_175081492.1">
    <property type="nucleotide sequence ID" value="NZ_JAKUMG010000002.1"/>
</dbReference>
<protein>
    <submittedName>
        <fullName evidence="2">Uncharacterized protein</fullName>
    </submittedName>
</protein>
<sequence length="165" mass="19261">MMVSKGFYNSKVKGLNKEQSKESCILYAVFTTVLLYFLFKITLIFSMQLNWHSTCLSSLWDNANSVVTPFLGFSIVAVLSCIWFFYCAIKYKQKAGKAVYLLLGVGAVFYYFWFRGFYGFWQLMSYEQKEITVQEFYEKTGGTDRLTSLFGNRLRHHELCKSPHD</sequence>
<proteinExistence type="predicted"/>
<dbReference type="EMBL" id="JAKUMG010000002">
    <property type="protein sequence ID" value="MDI4668637.1"/>
    <property type="molecule type" value="Genomic_DNA"/>
</dbReference>
<evidence type="ECO:0000256" key="1">
    <source>
        <dbReference type="SAM" id="Phobius"/>
    </source>
</evidence>
<organism evidence="2 3">
    <name type="scientific">Pseudoalteromonas shioyasakiensis</name>
    <dbReference type="NCBI Taxonomy" id="1190813"/>
    <lineage>
        <taxon>Bacteria</taxon>
        <taxon>Pseudomonadati</taxon>
        <taxon>Pseudomonadota</taxon>
        <taxon>Gammaproteobacteria</taxon>
        <taxon>Alteromonadales</taxon>
        <taxon>Pseudoalteromonadaceae</taxon>
        <taxon>Pseudoalteromonas</taxon>
    </lineage>
</organism>
<gene>
    <name evidence="2" type="ORF">MKZ47_05925</name>
</gene>
<keyword evidence="1" id="KW-1133">Transmembrane helix</keyword>